<dbReference type="GeneTree" id="ENSGT00390000002376"/>
<evidence type="ECO:0000313" key="3">
    <source>
        <dbReference type="Proteomes" id="UP000694404"/>
    </source>
</evidence>
<organism evidence="2 3">
    <name type="scientific">Chelonoidis abingdonii</name>
    <name type="common">Abingdon island giant tortoise</name>
    <name type="synonym">Testudo abingdonii</name>
    <dbReference type="NCBI Taxonomy" id="106734"/>
    <lineage>
        <taxon>Eukaryota</taxon>
        <taxon>Metazoa</taxon>
        <taxon>Chordata</taxon>
        <taxon>Craniata</taxon>
        <taxon>Vertebrata</taxon>
        <taxon>Euteleostomi</taxon>
        <taxon>Archelosauria</taxon>
        <taxon>Testudinata</taxon>
        <taxon>Testudines</taxon>
        <taxon>Cryptodira</taxon>
        <taxon>Durocryptodira</taxon>
        <taxon>Testudinoidea</taxon>
        <taxon>Testudinidae</taxon>
        <taxon>Chelonoidis</taxon>
    </lineage>
</organism>
<dbReference type="OMA" id="WIRSACH"/>
<dbReference type="InterPro" id="IPR029182">
    <property type="entry name" value="TOMM6"/>
</dbReference>
<feature type="region of interest" description="Disordered" evidence="1">
    <location>
        <begin position="1"/>
        <end position="64"/>
    </location>
</feature>
<feature type="compositionally biased region" description="Low complexity" evidence="1">
    <location>
        <begin position="30"/>
        <end position="50"/>
    </location>
</feature>
<sequence length="116" mass="12267">MRSHAAFPPLPCNGSDGRRASQEQDVTFYPLPARAAAAPPPAREAAMAPGGQAGGSGSPGSPREGLRDWIRSACRFAADRSDFRRNLIVNLGLFAAGVWVARNLTDIDLMPPQPVA</sequence>
<dbReference type="GO" id="GO:0005742">
    <property type="term" value="C:mitochondrial outer membrane translocase complex"/>
    <property type="evidence" value="ECO:0007669"/>
    <property type="project" value="InterPro"/>
</dbReference>
<dbReference type="PANTHER" id="PTHR15527">
    <property type="entry name" value="MITOCHONDRIAL IMPORT RECEPTOR SUBUNIT TOM6 HOMOLOG"/>
    <property type="match status" value="1"/>
</dbReference>
<dbReference type="AlphaFoldDB" id="A0A8C0GRC4"/>
<reference evidence="2" key="1">
    <citation type="submission" date="2025-08" db="UniProtKB">
        <authorList>
            <consortium name="Ensembl"/>
        </authorList>
    </citation>
    <scope>IDENTIFICATION</scope>
</reference>
<dbReference type="PANTHER" id="PTHR15527:SF0">
    <property type="entry name" value="MITOCHONDRIAL IMPORT RECEPTOR SUBUNIT TOM6 HOMOLOG"/>
    <property type="match status" value="1"/>
</dbReference>
<dbReference type="Pfam" id="PF15184">
    <property type="entry name" value="TOM6p"/>
    <property type="match status" value="1"/>
</dbReference>
<evidence type="ECO:0000313" key="2">
    <source>
        <dbReference type="Ensembl" id="ENSCABP00000011960.1"/>
    </source>
</evidence>
<gene>
    <name evidence="2" type="primary">TOMM6</name>
</gene>
<dbReference type="Proteomes" id="UP000694404">
    <property type="component" value="Unplaced"/>
</dbReference>
<evidence type="ECO:0000256" key="1">
    <source>
        <dbReference type="SAM" id="MobiDB-lite"/>
    </source>
</evidence>
<dbReference type="Ensembl" id="ENSCABT00000013108.1">
    <property type="protein sequence ID" value="ENSCABP00000011960.1"/>
    <property type="gene ID" value="ENSCABG00000008934.1"/>
</dbReference>
<proteinExistence type="predicted"/>
<accession>A0A8C0GRC4</accession>
<reference evidence="2" key="2">
    <citation type="submission" date="2025-09" db="UniProtKB">
        <authorList>
            <consortium name="Ensembl"/>
        </authorList>
    </citation>
    <scope>IDENTIFICATION</scope>
</reference>
<name>A0A8C0GRC4_CHEAB</name>
<protein>
    <submittedName>
        <fullName evidence="2">Translocase of outer mitochondrial membrane 6</fullName>
    </submittedName>
</protein>
<keyword evidence="3" id="KW-1185">Reference proteome</keyword>